<keyword evidence="5 8" id="KW-1133">Transmembrane helix</keyword>
<evidence type="ECO:0000256" key="3">
    <source>
        <dbReference type="ARBA" id="ARBA00022449"/>
    </source>
</evidence>
<dbReference type="GO" id="GO:0015297">
    <property type="term" value="F:antiporter activity"/>
    <property type="evidence" value="ECO:0007669"/>
    <property type="project" value="UniProtKB-KW"/>
</dbReference>
<evidence type="ECO:0000256" key="5">
    <source>
        <dbReference type="ARBA" id="ARBA00022989"/>
    </source>
</evidence>
<reference evidence="10 11" key="1">
    <citation type="submission" date="2020-07" db="EMBL/GenBank/DDBJ databases">
        <title>Stappia sp., F7233, whole genome shotgun sequencing project.</title>
        <authorList>
            <person name="Jiang S."/>
            <person name="Liu Z.W."/>
            <person name="Du Z.J."/>
        </authorList>
    </citation>
    <scope>NUCLEOTIDE SEQUENCE [LARGE SCALE GENOMIC DNA]</scope>
    <source>
        <strain evidence="10 11">F7233</strain>
    </source>
</reference>
<keyword evidence="6" id="KW-0406">Ion transport</keyword>
<evidence type="ECO:0000259" key="9">
    <source>
        <dbReference type="Pfam" id="PF00999"/>
    </source>
</evidence>
<feature type="transmembrane region" description="Helical" evidence="8">
    <location>
        <begin position="91"/>
        <end position="117"/>
    </location>
</feature>
<accession>A0A839AEJ1</accession>
<feature type="transmembrane region" description="Helical" evidence="8">
    <location>
        <begin position="165"/>
        <end position="187"/>
    </location>
</feature>
<keyword evidence="2" id="KW-0813">Transport</keyword>
<keyword evidence="11" id="KW-1185">Reference proteome</keyword>
<feature type="transmembrane region" description="Helical" evidence="8">
    <location>
        <begin position="29"/>
        <end position="48"/>
    </location>
</feature>
<feature type="transmembrane region" description="Helical" evidence="8">
    <location>
        <begin position="232"/>
        <end position="259"/>
    </location>
</feature>
<dbReference type="RefSeq" id="WP_182164999.1">
    <property type="nucleotide sequence ID" value="NZ_JACFXV010000053.1"/>
</dbReference>
<gene>
    <name evidence="10" type="ORF">H2509_10520</name>
</gene>
<dbReference type="Proteomes" id="UP000541109">
    <property type="component" value="Unassembled WGS sequence"/>
</dbReference>
<dbReference type="PANTHER" id="PTHR32507">
    <property type="entry name" value="NA(+)/H(+) ANTIPORTER 1"/>
    <property type="match status" value="1"/>
</dbReference>
<feature type="transmembrane region" description="Helical" evidence="8">
    <location>
        <begin position="6"/>
        <end position="22"/>
    </location>
</feature>
<dbReference type="InterPro" id="IPR006153">
    <property type="entry name" value="Cation/H_exchanger_TM"/>
</dbReference>
<feature type="transmembrane region" description="Helical" evidence="8">
    <location>
        <begin position="54"/>
        <end position="70"/>
    </location>
</feature>
<dbReference type="EMBL" id="JACFXV010000053">
    <property type="protein sequence ID" value="MBA5777555.1"/>
    <property type="molecule type" value="Genomic_DNA"/>
</dbReference>
<keyword evidence="3" id="KW-0050">Antiport</keyword>
<dbReference type="Pfam" id="PF00999">
    <property type="entry name" value="Na_H_Exchanger"/>
    <property type="match status" value="1"/>
</dbReference>
<evidence type="ECO:0000256" key="2">
    <source>
        <dbReference type="ARBA" id="ARBA00022448"/>
    </source>
</evidence>
<comment type="subcellular location">
    <subcellularLocation>
        <location evidence="1">Cell membrane</location>
        <topology evidence="1">Multi-pass membrane protein</topology>
    </subcellularLocation>
</comment>
<evidence type="ECO:0000256" key="6">
    <source>
        <dbReference type="ARBA" id="ARBA00023065"/>
    </source>
</evidence>
<name>A0A839AEJ1_9HYPH</name>
<dbReference type="PANTHER" id="PTHR32507:SF8">
    <property type="entry name" value="CNH1P"/>
    <property type="match status" value="1"/>
</dbReference>
<dbReference type="GO" id="GO:1902600">
    <property type="term" value="P:proton transmembrane transport"/>
    <property type="evidence" value="ECO:0007669"/>
    <property type="project" value="InterPro"/>
</dbReference>
<evidence type="ECO:0000313" key="10">
    <source>
        <dbReference type="EMBL" id="MBA5777555.1"/>
    </source>
</evidence>
<feature type="domain" description="Cation/H+ exchanger transmembrane" evidence="9">
    <location>
        <begin position="16"/>
        <end position="389"/>
    </location>
</feature>
<sequence length="404" mass="42444">MYEVVAILSTIVFIYAGVSAFLERTPFSGAIVFVLLGLFLGPFGFGVLDLNVEAEGLGTLAELTLALVLFTDAARTDLRELAMTLSLPRRLLLVGLPLTILLGFLCALPLFGALSLIEIGLLAVALSPTDAALGKAVVTDVTVPNGIRTSLNVESGLNDGICVPIFLALLALATHGVEVAGFASYTLVLVLQEIGVGIGIGLSVAAVGAFLVRNFSHRNWITRSWLQLPVPALALVAYAAAQNFSGSGFIASFSAGLLFGGMVRAHKERFLLAAESTGDTLALVTWVAFGATAIGTMLVDFDWRMLAYSVLSLTVIRMLPVWLALRGSGMAGYEKFFVGWFGPRGLASVVFAVMVLQSEIPGSSVIVSTAACTILLSVVAHGISARPYARYLAGREGNGDRSAD</sequence>
<feature type="transmembrane region" description="Helical" evidence="8">
    <location>
        <begin position="337"/>
        <end position="356"/>
    </location>
</feature>
<feature type="transmembrane region" description="Helical" evidence="8">
    <location>
        <begin position="305"/>
        <end position="325"/>
    </location>
</feature>
<keyword evidence="4 8" id="KW-0812">Transmembrane</keyword>
<evidence type="ECO:0000256" key="1">
    <source>
        <dbReference type="ARBA" id="ARBA00004651"/>
    </source>
</evidence>
<dbReference type="AlphaFoldDB" id="A0A839AEJ1"/>
<dbReference type="GO" id="GO:0005886">
    <property type="term" value="C:plasma membrane"/>
    <property type="evidence" value="ECO:0007669"/>
    <property type="project" value="UniProtKB-SubCell"/>
</dbReference>
<keyword evidence="7 8" id="KW-0472">Membrane</keyword>
<evidence type="ECO:0000256" key="7">
    <source>
        <dbReference type="ARBA" id="ARBA00023136"/>
    </source>
</evidence>
<feature type="transmembrane region" description="Helical" evidence="8">
    <location>
        <begin position="362"/>
        <end position="383"/>
    </location>
</feature>
<proteinExistence type="predicted"/>
<evidence type="ECO:0000256" key="4">
    <source>
        <dbReference type="ARBA" id="ARBA00022692"/>
    </source>
</evidence>
<evidence type="ECO:0000256" key="8">
    <source>
        <dbReference type="SAM" id="Phobius"/>
    </source>
</evidence>
<feature type="transmembrane region" description="Helical" evidence="8">
    <location>
        <begin position="194"/>
        <end position="212"/>
    </location>
</feature>
<evidence type="ECO:0000313" key="11">
    <source>
        <dbReference type="Proteomes" id="UP000541109"/>
    </source>
</evidence>
<protein>
    <submittedName>
        <fullName evidence="10">Cation:proton antiporter</fullName>
    </submittedName>
</protein>
<organism evidence="10 11">
    <name type="scientific">Stappia albiluteola</name>
    <dbReference type="NCBI Taxonomy" id="2758565"/>
    <lineage>
        <taxon>Bacteria</taxon>
        <taxon>Pseudomonadati</taxon>
        <taxon>Pseudomonadota</taxon>
        <taxon>Alphaproteobacteria</taxon>
        <taxon>Hyphomicrobiales</taxon>
        <taxon>Stappiaceae</taxon>
        <taxon>Stappia</taxon>
    </lineage>
</organism>
<comment type="caution">
    <text evidence="10">The sequence shown here is derived from an EMBL/GenBank/DDBJ whole genome shotgun (WGS) entry which is preliminary data.</text>
</comment>
<feature type="transmembrane region" description="Helical" evidence="8">
    <location>
        <begin position="280"/>
        <end position="299"/>
    </location>
</feature>